<dbReference type="Proteomes" id="UP000053681">
    <property type="component" value="Unassembled WGS sequence"/>
</dbReference>
<dbReference type="Gene3D" id="1.20.58.340">
    <property type="entry name" value="Magnesium transport protein CorA, transmembrane region"/>
    <property type="match status" value="2"/>
</dbReference>
<dbReference type="SUPFAM" id="SSF143865">
    <property type="entry name" value="CorA soluble domain-like"/>
    <property type="match status" value="1"/>
</dbReference>
<keyword evidence="3 12" id="KW-0813">Transport</keyword>
<gene>
    <name evidence="12" type="primary">corA</name>
    <name evidence="13" type="ORF">AS180_14620</name>
</gene>
<evidence type="ECO:0000313" key="14">
    <source>
        <dbReference type="Proteomes" id="UP000053681"/>
    </source>
</evidence>
<keyword evidence="5 12" id="KW-0812">Transmembrane</keyword>
<dbReference type="FunFam" id="1.20.58.340:FF:000004">
    <property type="entry name" value="Magnesium transport protein CorA"/>
    <property type="match status" value="1"/>
</dbReference>
<feature type="transmembrane region" description="Helical" evidence="12">
    <location>
        <begin position="288"/>
        <end position="309"/>
    </location>
</feature>
<dbReference type="InterPro" id="IPR002523">
    <property type="entry name" value="MgTranspt_CorA/ZnTranspt_ZntB"/>
</dbReference>
<evidence type="ECO:0000256" key="4">
    <source>
        <dbReference type="ARBA" id="ARBA00022475"/>
    </source>
</evidence>
<dbReference type="NCBIfam" id="TIGR00383">
    <property type="entry name" value="corA"/>
    <property type="match status" value="1"/>
</dbReference>
<dbReference type="GO" id="GO:0000287">
    <property type="term" value="F:magnesium ion binding"/>
    <property type="evidence" value="ECO:0007669"/>
    <property type="project" value="TreeGrafter"/>
</dbReference>
<dbReference type="GeneID" id="93680733"/>
<protein>
    <recommendedName>
        <fullName evidence="12">Magnesium transport protein CorA</fullName>
    </recommendedName>
</protein>
<reference evidence="13 14" key="1">
    <citation type="submission" date="2015-11" db="EMBL/GenBank/DDBJ databases">
        <title>Bacillus caseinolyticus sp nov.</title>
        <authorList>
            <person name="Dastager S.G."/>
            <person name="Mawlankar R."/>
        </authorList>
    </citation>
    <scope>NUCLEOTIDE SEQUENCE [LARGE SCALE GENOMIC DNA]</scope>
    <source>
        <strain evidence="13 14">SGD-V-76</strain>
    </source>
</reference>
<dbReference type="PANTHER" id="PTHR46494:SF1">
    <property type="entry name" value="CORA FAMILY METAL ION TRANSPORTER (EUROFUNG)"/>
    <property type="match status" value="1"/>
</dbReference>
<organism evidence="13 14">
    <name type="scientific">Priestia veravalensis</name>
    <dbReference type="NCBI Taxonomy" id="1414648"/>
    <lineage>
        <taxon>Bacteria</taxon>
        <taxon>Bacillati</taxon>
        <taxon>Bacillota</taxon>
        <taxon>Bacilli</taxon>
        <taxon>Bacillales</taxon>
        <taxon>Bacillaceae</taxon>
        <taxon>Priestia</taxon>
    </lineage>
</organism>
<keyword evidence="7 12" id="KW-1133">Transmembrane helix</keyword>
<dbReference type="Pfam" id="PF01544">
    <property type="entry name" value="CorA"/>
    <property type="match status" value="1"/>
</dbReference>
<dbReference type="AlphaFoldDB" id="A0A0V8JJI5"/>
<dbReference type="GO" id="GO:0050897">
    <property type="term" value="F:cobalt ion binding"/>
    <property type="evidence" value="ECO:0007669"/>
    <property type="project" value="TreeGrafter"/>
</dbReference>
<evidence type="ECO:0000256" key="12">
    <source>
        <dbReference type="RuleBase" id="RU362010"/>
    </source>
</evidence>
<evidence type="ECO:0000256" key="8">
    <source>
        <dbReference type="ARBA" id="ARBA00023065"/>
    </source>
</evidence>
<dbReference type="CDD" id="cd12831">
    <property type="entry name" value="TmCorA-like_u2"/>
    <property type="match status" value="1"/>
</dbReference>
<keyword evidence="4 12" id="KW-1003">Cell membrane</keyword>
<comment type="similarity">
    <text evidence="2 12">Belongs to the CorA metal ion transporter (MIT) (TC 1.A.35) family.</text>
</comment>
<dbReference type="InterPro" id="IPR045861">
    <property type="entry name" value="CorA_cytoplasmic_dom"/>
</dbReference>
<evidence type="ECO:0000256" key="9">
    <source>
        <dbReference type="ARBA" id="ARBA00023136"/>
    </source>
</evidence>
<evidence type="ECO:0000256" key="1">
    <source>
        <dbReference type="ARBA" id="ARBA00004651"/>
    </source>
</evidence>
<evidence type="ECO:0000256" key="11">
    <source>
        <dbReference type="ARBA" id="ARBA00045497"/>
    </source>
</evidence>
<evidence type="ECO:0000256" key="3">
    <source>
        <dbReference type="ARBA" id="ARBA00022448"/>
    </source>
</evidence>
<keyword evidence="14" id="KW-1185">Reference proteome</keyword>
<dbReference type="GO" id="GO:0005886">
    <property type="term" value="C:plasma membrane"/>
    <property type="evidence" value="ECO:0007669"/>
    <property type="project" value="UniProtKB-SubCell"/>
</dbReference>
<keyword evidence="6 12" id="KW-0460">Magnesium</keyword>
<proteinExistence type="inferred from homology"/>
<dbReference type="PANTHER" id="PTHR46494">
    <property type="entry name" value="CORA FAMILY METAL ION TRANSPORTER (EUROFUNG)"/>
    <property type="match status" value="1"/>
</dbReference>
<comment type="catalytic activity">
    <reaction evidence="10">
        <text>Mg(2+)(in) = Mg(2+)(out)</text>
        <dbReference type="Rhea" id="RHEA:29827"/>
        <dbReference type="ChEBI" id="CHEBI:18420"/>
    </reaction>
</comment>
<evidence type="ECO:0000256" key="6">
    <source>
        <dbReference type="ARBA" id="ARBA00022842"/>
    </source>
</evidence>
<evidence type="ECO:0000256" key="10">
    <source>
        <dbReference type="ARBA" id="ARBA00034269"/>
    </source>
</evidence>
<feature type="transmembrane region" description="Helical" evidence="12">
    <location>
        <begin position="253"/>
        <end position="276"/>
    </location>
</feature>
<name>A0A0V8JJI5_9BACI</name>
<dbReference type="InterPro" id="IPR004488">
    <property type="entry name" value="Mg/Co-transport_prot_CorA"/>
</dbReference>
<dbReference type="Gene3D" id="3.30.460.20">
    <property type="entry name" value="CorA soluble domain-like"/>
    <property type="match status" value="1"/>
</dbReference>
<dbReference type="EMBL" id="LNQP01000051">
    <property type="protein sequence ID" value="KSU87198.1"/>
    <property type="molecule type" value="Genomic_DNA"/>
</dbReference>
<dbReference type="GO" id="GO:0015095">
    <property type="term" value="F:magnesium ion transmembrane transporter activity"/>
    <property type="evidence" value="ECO:0007669"/>
    <property type="project" value="UniProtKB-UniRule"/>
</dbReference>
<evidence type="ECO:0000256" key="7">
    <source>
        <dbReference type="ARBA" id="ARBA00022989"/>
    </source>
</evidence>
<dbReference type="InterPro" id="IPR045863">
    <property type="entry name" value="CorA_TM1_TM2"/>
</dbReference>
<comment type="function">
    <text evidence="11">Mediates influx of magnesium ions. Alternates between open and closed states. Activated by low cytoplasmic Mg(2+) levels. Inactive when cytoplasmic Mg(2+) levels are high.</text>
</comment>
<dbReference type="RefSeq" id="WP_025907577.1">
    <property type="nucleotide sequence ID" value="NZ_KQ758666.1"/>
</dbReference>
<accession>A0A0V8JJI5</accession>
<dbReference type="SUPFAM" id="SSF144083">
    <property type="entry name" value="Magnesium transport protein CorA, transmembrane region"/>
    <property type="match status" value="1"/>
</dbReference>
<comment type="subcellular location">
    <subcellularLocation>
        <location evidence="1">Cell membrane</location>
        <topology evidence="1">Multi-pass membrane protein</topology>
    </subcellularLocation>
    <subcellularLocation>
        <location evidence="12">Membrane</location>
        <topology evidence="12">Multi-pass membrane protein</topology>
    </subcellularLocation>
</comment>
<evidence type="ECO:0000313" key="13">
    <source>
        <dbReference type="EMBL" id="KSU87198.1"/>
    </source>
</evidence>
<sequence>MIKILAKTKEELLTNLTIDELQAHPSIDWYWIDFYNPTEQEQKALEEKFDFHPLAVEDCLTQGQRAKFEIYDEHYFLVYYALHKEELENLEVSAFIGDNFVVTYHVDKLKSVARVANLVEKDPNIVENDPWEIIYELLDHTVDEYFPTLYQLEDQIDDIEDNAKNETMDELMRNLYDIRSDLSRMRRILNPMRDLIYRIMSTNALKEKEQVRYFNDIYDHLLNMIEIMNASRDLSNDIRESFMSINSDRMNSIMFTLTLMSAIFLPLTFIAGLYGMNFSYMPELAGKYNYFIVLGIMIGLVGVMVFAFYKMGWFKYRKGPKL</sequence>
<comment type="caution">
    <text evidence="13">The sequence shown here is derived from an EMBL/GenBank/DDBJ whole genome shotgun (WGS) entry which is preliminary data.</text>
</comment>
<keyword evidence="9 12" id="KW-0472">Membrane</keyword>
<keyword evidence="8 12" id="KW-0406">Ion transport</keyword>
<dbReference type="GO" id="GO:0015087">
    <property type="term" value="F:cobalt ion transmembrane transporter activity"/>
    <property type="evidence" value="ECO:0007669"/>
    <property type="project" value="UniProtKB-UniRule"/>
</dbReference>
<evidence type="ECO:0000256" key="2">
    <source>
        <dbReference type="ARBA" id="ARBA00009765"/>
    </source>
</evidence>
<evidence type="ECO:0000256" key="5">
    <source>
        <dbReference type="ARBA" id="ARBA00022692"/>
    </source>
</evidence>